<reference evidence="8 9" key="1">
    <citation type="submission" date="2021-03" db="EMBL/GenBank/DDBJ databases">
        <title>Enterococcal diversity collection.</title>
        <authorList>
            <person name="Gilmore M.S."/>
            <person name="Schwartzman J."/>
            <person name="Van Tyne D."/>
            <person name="Martin M."/>
            <person name="Earl A.M."/>
            <person name="Manson A.L."/>
            <person name="Straub T."/>
            <person name="Salamzade R."/>
            <person name="Saavedra J."/>
            <person name="Lebreton F."/>
            <person name="Prichula J."/>
            <person name="Schaufler K."/>
            <person name="Gaca A."/>
            <person name="Sgardioli B."/>
            <person name="Wagenaar J."/>
            <person name="Strong T."/>
        </authorList>
    </citation>
    <scope>NUCLEOTIDE SEQUENCE [LARGE SCALE GENOMIC DNA]</scope>
    <source>
        <strain evidence="8 9">DIV0080</strain>
    </source>
</reference>
<evidence type="ECO:0000256" key="1">
    <source>
        <dbReference type="ARBA" id="ARBA00005709"/>
    </source>
</evidence>
<dbReference type="Gene3D" id="3.30.70.2120">
    <property type="match status" value="1"/>
</dbReference>
<keyword evidence="4" id="KW-0964">Secreted</keyword>
<dbReference type="Gene3D" id="6.10.10.10">
    <property type="entry name" value="Flagellar export chaperone, C-terminal domain"/>
    <property type="match status" value="1"/>
</dbReference>
<keyword evidence="8" id="KW-0969">Cilium</keyword>
<dbReference type="RefSeq" id="WP_206966437.1">
    <property type="nucleotide sequence ID" value="NZ_JAFLVX010000018.1"/>
</dbReference>
<dbReference type="InterPro" id="IPR046358">
    <property type="entry name" value="Flagellin_C"/>
</dbReference>
<comment type="function">
    <text evidence="4">Flagellin is the subunit protein which polymerizes to form the filaments of bacterial flagella.</text>
</comment>
<protein>
    <recommendedName>
        <fullName evidence="2 4">Flagellin</fullName>
    </recommendedName>
</protein>
<dbReference type="InterPro" id="IPR001492">
    <property type="entry name" value="Flagellin"/>
</dbReference>
<feature type="domain" description="Flagellin C-terminal" evidence="7">
    <location>
        <begin position="301"/>
        <end position="384"/>
    </location>
</feature>
<evidence type="ECO:0000313" key="8">
    <source>
        <dbReference type="EMBL" id="MBO0476947.1"/>
    </source>
</evidence>
<dbReference type="Gene3D" id="1.20.1330.10">
    <property type="entry name" value="f41 fragment of flagellin, N-terminal domain"/>
    <property type="match status" value="1"/>
</dbReference>
<name>A0ABS3HT68_9ENTE</name>
<dbReference type="InterPro" id="IPR042187">
    <property type="entry name" value="Flagellin_C_sub2"/>
</dbReference>
<sequence length="385" mass="41705">MRINTNVPALNTYSRLTSANNAKSDSLAKLSSGLRINRAGDDAAGLAISEKMKGQIGGLKQATRNAQDGISLIQTAEGALNETQDIVNRMRDLATQGANATLSDEDRAEINKEFNALRDEVDRISQTTNFNGKNLLDGEFDSASKAAVEKTGDIDMYMTVNFTDKSLTDSFEISYGRDDQNNVTVKLKDESKYELKDNENGTYSIMTKDSATPTPGFKAEQVGVVKLTTEGRYGEGDVDATKTSHKTSFTEGDKNKGLDFQVGANTGDMISVKMGTMNAETLGLNSLDLSNQKNAEMAINQLDLASSKISSTRSDLGAAQNRMQHTINNLAVAQENLTEANSRIRDVDMAEEMMNFTKNNILSQAATSMLSQANAMPQSVLSLLQ</sequence>
<keyword evidence="8" id="KW-0282">Flagellum</keyword>
<evidence type="ECO:0000259" key="6">
    <source>
        <dbReference type="Pfam" id="PF00669"/>
    </source>
</evidence>
<keyword evidence="3 4" id="KW-0975">Bacterial flagellum</keyword>
<keyword evidence="8" id="KW-0966">Cell projection</keyword>
<gene>
    <name evidence="8" type="ORF">DOK76_07690</name>
</gene>
<dbReference type="Proteomes" id="UP000664857">
    <property type="component" value="Unassembled WGS sequence"/>
</dbReference>
<dbReference type="Pfam" id="PF00700">
    <property type="entry name" value="Flagellin_C"/>
    <property type="match status" value="1"/>
</dbReference>
<feature type="domain" description="Flagellin N-terminal" evidence="6">
    <location>
        <begin position="3"/>
        <end position="139"/>
    </location>
</feature>
<proteinExistence type="inferred from homology"/>
<comment type="caution">
    <text evidence="8">The sequence shown here is derived from an EMBL/GenBank/DDBJ whole genome shotgun (WGS) entry which is preliminary data.</text>
</comment>
<evidence type="ECO:0000256" key="5">
    <source>
        <dbReference type="SAM" id="Coils"/>
    </source>
</evidence>
<comment type="similarity">
    <text evidence="1 4">Belongs to the bacterial flagellin family.</text>
</comment>
<keyword evidence="5" id="KW-0175">Coiled coil</keyword>
<dbReference type="InterPro" id="IPR001029">
    <property type="entry name" value="Flagellin_N"/>
</dbReference>
<dbReference type="Pfam" id="PF00669">
    <property type="entry name" value="Flagellin_N"/>
    <property type="match status" value="1"/>
</dbReference>
<evidence type="ECO:0000259" key="7">
    <source>
        <dbReference type="Pfam" id="PF00700"/>
    </source>
</evidence>
<dbReference type="PRINTS" id="PR00207">
    <property type="entry name" value="FLAGELLIN"/>
</dbReference>
<organism evidence="8 9">
    <name type="scientific">Candidatus Vagococcus giribetii</name>
    <dbReference type="NCBI Taxonomy" id="2230876"/>
    <lineage>
        <taxon>Bacteria</taxon>
        <taxon>Bacillati</taxon>
        <taxon>Bacillota</taxon>
        <taxon>Bacilli</taxon>
        <taxon>Lactobacillales</taxon>
        <taxon>Enterococcaceae</taxon>
        <taxon>Vagococcus</taxon>
    </lineage>
</organism>
<keyword evidence="9" id="KW-1185">Reference proteome</keyword>
<dbReference type="EMBL" id="JAFLVX010000018">
    <property type="protein sequence ID" value="MBO0476947.1"/>
    <property type="molecule type" value="Genomic_DNA"/>
</dbReference>
<comment type="subcellular location">
    <subcellularLocation>
        <location evidence="4">Secreted</location>
    </subcellularLocation>
    <subcellularLocation>
        <location evidence="4">Bacterial flagellum</location>
    </subcellularLocation>
</comment>
<dbReference type="SUPFAM" id="SSF64518">
    <property type="entry name" value="Phase 1 flagellin"/>
    <property type="match status" value="1"/>
</dbReference>
<accession>A0ABS3HT68</accession>
<feature type="coiled-coil region" evidence="5">
    <location>
        <begin position="316"/>
        <end position="343"/>
    </location>
</feature>
<dbReference type="PANTHER" id="PTHR42792:SF2">
    <property type="entry name" value="FLAGELLIN"/>
    <property type="match status" value="1"/>
</dbReference>
<evidence type="ECO:0000256" key="4">
    <source>
        <dbReference type="RuleBase" id="RU362073"/>
    </source>
</evidence>
<evidence type="ECO:0000313" key="9">
    <source>
        <dbReference type="Proteomes" id="UP000664857"/>
    </source>
</evidence>
<dbReference type="PANTHER" id="PTHR42792">
    <property type="entry name" value="FLAGELLIN"/>
    <property type="match status" value="1"/>
</dbReference>
<evidence type="ECO:0000256" key="3">
    <source>
        <dbReference type="ARBA" id="ARBA00023143"/>
    </source>
</evidence>
<evidence type="ECO:0000256" key="2">
    <source>
        <dbReference type="ARBA" id="ARBA00020110"/>
    </source>
</evidence>